<proteinExistence type="predicted"/>
<dbReference type="InterPro" id="IPR050478">
    <property type="entry name" value="Ethylene_sulfur-biosynth"/>
</dbReference>
<organism evidence="3 4">
    <name type="scientific">Solanum stoloniferum</name>
    <dbReference type="NCBI Taxonomy" id="62892"/>
    <lineage>
        <taxon>Eukaryota</taxon>
        <taxon>Viridiplantae</taxon>
        <taxon>Streptophyta</taxon>
        <taxon>Embryophyta</taxon>
        <taxon>Tracheophyta</taxon>
        <taxon>Spermatophyta</taxon>
        <taxon>Magnoliopsida</taxon>
        <taxon>eudicotyledons</taxon>
        <taxon>Gunneridae</taxon>
        <taxon>Pentapetalae</taxon>
        <taxon>asterids</taxon>
        <taxon>lamiids</taxon>
        <taxon>Solanales</taxon>
        <taxon>Solanaceae</taxon>
        <taxon>Solanoideae</taxon>
        <taxon>Solaneae</taxon>
        <taxon>Solanum</taxon>
    </lineage>
</organism>
<evidence type="ECO:0000313" key="4">
    <source>
        <dbReference type="Proteomes" id="UP001627284"/>
    </source>
</evidence>
<dbReference type="PANTHER" id="PTHR43795">
    <property type="entry name" value="BIFUNCTIONAL ASPARTATE AMINOTRANSFERASE AND GLUTAMATE/ASPARTATE-PREPHENATE AMINOTRANSFERASE-RELATED"/>
    <property type="match status" value="1"/>
</dbReference>
<dbReference type="Pfam" id="PF00155">
    <property type="entry name" value="Aminotran_1_2"/>
    <property type="match status" value="1"/>
</dbReference>
<accession>A0ABD2UNH8</accession>
<gene>
    <name evidence="3" type="ORF">AABB24_009722</name>
</gene>
<dbReference type="SUPFAM" id="SSF53383">
    <property type="entry name" value="PLP-dependent transferases"/>
    <property type="match status" value="1"/>
</dbReference>
<feature type="domain" description="Aminotransferase class I/classII large" evidence="2">
    <location>
        <begin position="1"/>
        <end position="151"/>
    </location>
</feature>
<sequence>MGFPGFRVGIVYSFNDNVVNNARKMSSFGLVSTQTQNFLASMLCDDEFIEEFVTENTKRLRKRHEKFTSGLEKIGIRCLKSNAGVYCWVDLRSLLKEPTLDAEVSLWKLIINNAKLNISPGSSFNCPEAGWFRICFANIDDRTVEIALKRIQIFVDANNNINENGIVKNASVKGK</sequence>
<evidence type="ECO:0000259" key="2">
    <source>
        <dbReference type="Pfam" id="PF00155"/>
    </source>
</evidence>
<dbReference type="AlphaFoldDB" id="A0ABD2UNH8"/>
<keyword evidence="1" id="KW-0663">Pyridoxal phosphate</keyword>
<dbReference type="Proteomes" id="UP001627284">
    <property type="component" value="Unassembled WGS sequence"/>
</dbReference>
<name>A0ABD2UNH8_9SOLN</name>
<dbReference type="InterPro" id="IPR015422">
    <property type="entry name" value="PyrdxlP-dep_Trfase_small"/>
</dbReference>
<evidence type="ECO:0000256" key="1">
    <source>
        <dbReference type="ARBA" id="ARBA00022898"/>
    </source>
</evidence>
<dbReference type="Gene3D" id="3.90.1150.10">
    <property type="entry name" value="Aspartate Aminotransferase, domain 1"/>
    <property type="match status" value="1"/>
</dbReference>
<keyword evidence="4" id="KW-1185">Reference proteome</keyword>
<reference evidence="3 4" key="1">
    <citation type="submission" date="2024-05" db="EMBL/GenBank/DDBJ databases">
        <title>De novo assembly of an allotetraploid wild potato.</title>
        <authorList>
            <person name="Hosaka A.J."/>
        </authorList>
    </citation>
    <scope>NUCLEOTIDE SEQUENCE [LARGE SCALE GENOMIC DNA]</scope>
    <source>
        <tissue evidence="3">Young leaves</tissue>
    </source>
</reference>
<protein>
    <recommendedName>
        <fullName evidence="2">Aminotransferase class I/classII large domain-containing protein</fullName>
    </recommendedName>
</protein>
<dbReference type="InterPro" id="IPR004839">
    <property type="entry name" value="Aminotransferase_I/II_large"/>
</dbReference>
<dbReference type="InterPro" id="IPR015424">
    <property type="entry name" value="PyrdxlP-dep_Trfase"/>
</dbReference>
<dbReference type="PANTHER" id="PTHR43795:SF42">
    <property type="entry name" value="1-AMINOCYCLOPROPANE-1-CARBOXYLATE SYNTHASE 4"/>
    <property type="match status" value="1"/>
</dbReference>
<evidence type="ECO:0000313" key="3">
    <source>
        <dbReference type="EMBL" id="KAL3369062.1"/>
    </source>
</evidence>
<comment type="caution">
    <text evidence="3">The sequence shown here is derived from an EMBL/GenBank/DDBJ whole genome shotgun (WGS) entry which is preliminary data.</text>
</comment>
<dbReference type="EMBL" id="JBJKTR010000005">
    <property type="protein sequence ID" value="KAL3369062.1"/>
    <property type="molecule type" value="Genomic_DNA"/>
</dbReference>